<dbReference type="EMBL" id="MU806235">
    <property type="protein sequence ID" value="KAJ3837606.1"/>
    <property type="molecule type" value="Genomic_DNA"/>
</dbReference>
<feature type="compositionally biased region" description="Basic and acidic residues" evidence="5">
    <location>
        <begin position="76"/>
        <end position="86"/>
    </location>
</feature>
<evidence type="ECO:0000256" key="5">
    <source>
        <dbReference type="SAM" id="MobiDB-lite"/>
    </source>
</evidence>
<dbReference type="SUPFAM" id="SSF144232">
    <property type="entry name" value="HIT/MYND zinc finger-like"/>
    <property type="match status" value="1"/>
</dbReference>
<keyword evidence="2 4" id="KW-0863">Zinc-finger</keyword>
<keyword evidence="3" id="KW-0862">Zinc</keyword>
<feature type="domain" description="MYND-type" evidence="6">
    <location>
        <begin position="546"/>
        <end position="582"/>
    </location>
</feature>
<name>A0AA38P7Q4_9AGAR</name>
<dbReference type="PROSITE" id="PS50865">
    <property type="entry name" value="ZF_MYND_2"/>
    <property type="match status" value="1"/>
</dbReference>
<dbReference type="Gene3D" id="6.10.140.2220">
    <property type="match status" value="1"/>
</dbReference>
<dbReference type="InterPro" id="IPR002893">
    <property type="entry name" value="Znf_MYND"/>
</dbReference>
<evidence type="ECO:0000256" key="3">
    <source>
        <dbReference type="ARBA" id="ARBA00022833"/>
    </source>
</evidence>
<dbReference type="InterPro" id="IPR013289">
    <property type="entry name" value="CBFA2T1/2/3"/>
</dbReference>
<dbReference type="PRINTS" id="PR01875">
    <property type="entry name" value="ETOFAMILY"/>
</dbReference>
<dbReference type="AlphaFoldDB" id="A0AA38P7Q4"/>
<gene>
    <name evidence="7" type="ORF">F5878DRAFT_621967</name>
</gene>
<protein>
    <recommendedName>
        <fullName evidence="6">MYND-type domain-containing protein</fullName>
    </recommendedName>
</protein>
<evidence type="ECO:0000313" key="8">
    <source>
        <dbReference type="Proteomes" id="UP001163846"/>
    </source>
</evidence>
<proteinExistence type="predicted"/>
<dbReference type="Proteomes" id="UP001163846">
    <property type="component" value="Unassembled WGS sequence"/>
</dbReference>
<comment type="caution">
    <text evidence="7">The sequence shown here is derived from an EMBL/GenBank/DDBJ whole genome shotgun (WGS) entry which is preliminary data.</text>
</comment>
<evidence type="ECO:0000313" key="7">
    <source>
        <dbReference type="EMBL" id="KAJ3837606.1"/>
    </source>
</evidence>
<evidence type="ECO:0000256" key="4">
    <source>
        <dbReference type="PROSITE-ProRule" id="PRU00134"/>
    </source>
</evidence>
<sequence length="636" mass="71019">MSRSHSAIDRVVSTKSDKWTKIASRNPTRTIAALYLGPTGRTNSYGDAGEDFIFAMDAVRRIAETLSRSTLPQNPGEKREEGPSNEELKKNMEDLVNAGVVEALCRNVIELKGDTMTDEAMSSFYPPFVILYFIVIGMNAGNPLDDDEHEEKNPVNRRVLKEIVDNWEGMSDRWWQEPQNSLKQDATHEPERLLVSRLVGYLLLEDSSMYSKILHPSSNTLSLIARHWAFSISASVARLNLSILRSIIFFKFSQNVEEYLSEHERPSVVSLLKQVYKGICDPSMSNQYGPNVQTSPQQLLQTMSTRLALGDVSYAIEDLGFCHDIYAGLRESATVSSNASEFEEFADALRNSEAYWHNAFALMRVKDSDNSMHTEKELSVDVLNLALKLILQQPASEVAQVTKTWAKAGLFGVLDETMDDLVKIPGAPRLLTFFYTTIKESCLSPSFPPDILEALKDELPRQKAVAAVMRYESEQKSDKELDAIGDKTNDDDIPDAEDPIWINGLWQAMGWLQGACHRDHQGLERAQLGAEDKKLDTSLSPILCARRTCGNNAVSKCSSCKEFWYCGVECQKLDWKEHKPICKNNFAAPYMQTVRAGAKKLSGGTQARLGLIGLGPNDPNADSEKTGTVVDRLKSL</sequence>
<dbReference type="GO" id="GO:0008270">
    <property type="term" value="F:zinc ion binding"/>
    <property type="evidence" value="ECO:0007669"/>
    <property type="project" value="UniProtKB-KW"/>
</dbReference>
<evidence type="ECO:0000256" key="2">
    <source>
        <dbReference type="ARBA" id="ARBA00022771"/>
    </source>
</evidence>
<organism evidence="7 8">
    <name type="scientific">Lentinula raphanica</name>
    <dbReference type="NCBI Taxonomy" id="153919"/>
    <lineage>
        <taxon>Eukaryota</taxon>
        <taxon>Fungi</taxon>
        <taxon>Dikarya</taxon>
        <taxon>Basidiomycota</taxon>
        <taxon>Agaricomycotina</taxon>
        <taxon>Agaricomycetes</taxon>
        <taxon>Agaricomycetidae</taxon>
        <taxon>Agaricales</taxon>
        <taxon>Marasmiineae</taxon>
        <taxon>Omphalotaceae</taxon>
        <taxon>Lentinula</taxon>
    </lineage>
</organism>
<evidence type="ECO:0000256" key="1">
    <source>
        <dbReference type="ARBA" id="ARBA00022723"/>
    </source>
</evidence>
<feature type="region of interest" description="Disordered" evidence="5">
    <location>
        <begin position="66"/>
        <end position="86"/>
    </location>
</feature>
<evidence type="ECO:0000259" key="6">
    <source>
        <dbReference type="PROSITE" id="PS50865"/>
    </source>
</evidence>
<reference evidence="7" key="1">
    <citation type="submission" date="2022-08" db="EMBL/GenBank/DDBJ databases">
        <authorList>
            <consortium name="DOE Joint Genome Institute"/>
            <person name="Min B."/>
            <person name="Riley R."/>
            <person name="Sierra-Patev S."/>
            <person name="Naranjo-Ortiz M."/>
            <person name="Looney B."/>
            <person name="Konkel Z."/>
            <person name="Slot J.C."/>
            <person name="Sakamoto Y."/>
            <person name="Steenwyk J.L."/>
            <person name="Rokas A."/>
            <person name="Carro J."/>
            <person name="Camarero S."/>
            <person name="Ferreira P."/>
            <person name="Molpeceres G."/>
            <person name="Ruiz-Duenas F.J."/>
            <person name="Serrano A."/>
            <person name="Henrissat B."/>
            <person name="Drula E."/>
            <person name="Hughes K.W."/>
            <person name="Mata J.L."/>
            <person name="Ishikawa N.K."/>
            <person name="Vargas-Isla R."/>
            <person name="Ushijima S."/>
            <person name="Smith C.A."/>
            <person name="Ahrendt S."/>
            <person name="Andreopoulos W."/>
            <person name="He G."/>
            <person name="Labutti K."/>
            <person name="Lipzen A."/>
            <person name="Ng V."/>
            <person name="Sandor L."/>
            <person name="Barry K."/>
            <person name="Martinez A.T."/>
            <person name="Xiao Y."/>
            <person name="Gibbons J.G."/>
            <person name="Terashima K."/>
            <person name="Hibbett D.S."/>
            <person name="Grigoriev I.V."/>
        </authorList>
    </citation>
    <scope>NUCLEOTIDE SEQUENCE</scope>
    <source>
        <strain evidence="7">TFB9207</strain>
    </source>
</reference>
<keyword evidence="8" id="KW-1185">Reference proteome</keyword>
<keyword evidence="1" id="KW-0479">Metal-binding</keyword>
<dbReference type="GO" id="GO:0003714">
    <property type="term" value="F:transcription corepressor activity"/>
    <property type="evidence" value="ECO:0007669"/>
    <property type="project" value="InterPro"/>
</dbReference>
<accession>A0AA38P7Q4</accession>
<dbReference type="Pfam" id="PF01753">
    <property type="entry name" value="zf-MYND"/>
    <property type="match status" value="1"/>
</dbReference>